<dbReference type="Proteomes" id="UP000717624">
    <property type="component" value="Unassembled WGS sequence"/>
</dbReference>
<keyword evidence="4" id="KW-1185">Reference proteome</keyword>
<evidence type="ECO:0000256" key="1">
    <source>
        <dbReference type="SAM" id="Coils"/>
    </source>
</evidence>
<organism evidence="3 4">
    <name type="scientific">Brevibacillus fulvus</name>
    <dbReference type="NCBI Taxonomy" id="1125967"/>
    <lineage>
        <taxon>Bacteria</taxon>
        <taxon>Bacillati</taxon>
        <taxon>Bacillota</taxon>
        <taxon>Bacilli</taxon>
        <taxon>Bacillales</taxon>
        <taxon>Paenibacillaceae</taxon>
        <taxon>Brevibacillus</taxon>
    </lineage>
</organism>
<feature type="coiled-coil region" evidence="1">
    <location>
        <begin position="26"/>
        <end position="60"/>
    </location>
</feature>
<protein>
    <submittedName>
        <fullName evidence="3">Uncharacterized protein</fullName>
    </submittedName>
</protein>
<sequence>MAIKPKPKRKKAPSQPKVNEWVNQLAKSNQQSYEQLLREVSAVRQEISEVKEMLDGLKERPRRRTRLFSRRPSKRVSSVPETQRQTAANLPVEQLAPLMPQLRALLPQVNQSNLAEVLKNPALSGLLKQFMQQHKQ</sequence>
<dbReference type="AlphaFoldDB" id="A0A938Y1H7"/>
<name>A0A938Y1H7_9BACL</name>
<proteinExistence type="predicted"/>
<accession>A0A938Y1H7</accession>
<dbReference type="RefSeq" id="WP_204519310.1">
    <property type="nucleotide sequence ID" value="NZ_BAABIN010000037.1"/>
</dbReference>
<dbReference type="EMBL" id="JAFBEB010000013">
    <property type="protein sequence ID" value="MBM7591611.1"/>
    <property type="molecule type" value="Genomic_DNA"/>
</dbReference>
<comment type="caution">
    <text evidence="3">The sequence shown here is derived from an EMBL/GenBank/DDBJ whole genome shotgun (WGS) entry which is preliminary data.</text>
</comment>
<gene>
    <name evidence="3" type="ORF">JOD01_003262</name>
</gene>
<evidence type="ECO:0000313" key="3">
    <source>
        <dbReference type="EMBL" id="MBM7591611.1"/>
    </source>
</evidence>
<reference evidence="3" key="1">
    <citation type="submission" date="2021-01" db="EMBL/GenBank/DDBJ databases">
        <title>Genomic Encyclopedia of Type Strains, Phase IV (KMG-IV): sequencing the most valuable type-strain genomes for metagenomic binning, comparative biology and taxonomic classification.</title>
        <authorList>
            <person name="Goeker M."/>
        </authorList>
    </citation>
    <scope>NUCLEOTIDE SEQUENCE</scope>
    <source>
        <strain evidence="3">DSM 25523</strain>
    </source>
</reference>
<keyword evidence="1" id="KW-0175">Coiled coil</keyword>
<feature type="region of interest" description="Disordered" evidence="2">
    <location>
        <begin position="69"/>
        <end position="88"/>
    </location>
</feature>
<evidence type="ECO:0000256" key="2">
    <source>
        <dbReference type="SAM" id="MobiDB-lite"/>
    </source>
</evidence>
<evidence type="ECO:0000313" key="4">
    <source>
        <dbReference type="Proteomes" id="UP000717624"/>
    </source>
</evidence>